<sequence length="50" mass="5451">MAKGAIAHEDYQPDETATRAQVSCFTNLLREAGLVQSDPNGGWSIFEPEV</sequence>
<keyword evidence="2" id="KW-1185">Reference proteome</keyword>
<protein>
    <submittedName>
        <fullName evidence="1">Uncharacterized protein</fullName>
    </submittedName>
</protein>
<evidence type="ECO:0000313" key="1">
    <source>
        <dbReference type="EMBL" id="EEY04821.1"/>
    </source>
</evidence>
<accession>A0A7U8PYA6</accession>
<proteinExistence type="predicted"/>
<name>A0A7U8PYA6_BRUNE</name>
<reference evidence="1 2" key="1">
    <citation type="submission" date="2009-01" db="EMBL/GenBank/DDBJ databases">
        <title>The Genome Sequence of Brucella neotomae 5K33.</title>
        <authorList>
            <consortium name="The Broad Institute Genome Sequencing Platform"/>
            <person name="Ward D."/>
            <person name="Young S.K."/>
            <person name="Kodira C.D."/>
            <person name="Zeng Q."/>
            <person name="Koehrsen M."/>
            <person name="Alvarado L."/>
            <person name="Berlin A."/>
            <person name="Borenstein D."/>
            <person name="Chen Z."/>
            <person name="Engels R."/>
            <person name="Freedman E."/>
            <person name="Gellesch M."/>
            <person name="Goldberg J."/>
            <person name="Griggs A."/>
            <person name="Gujja S."/>
            <person name="Heiman D."/>
            <person name="Hepburn T."/>
            <person name="Howarth C."/>
            <person name="Jen D."/>
            <person name="Larson L."/>
            <person name="Lewis B."/>
            <person name="Mehta T."/>
            <person name="Park D."/>
            <person name="Pearson M."/>
            <person name="Roberts A."/>
            <person name="Saif S."/>
            <person name="Shea T."/>
            <person name="Shenoy N."/>
            <person name="Sisk P."/>
            <person name="Stolte C."/>
            <person name="Sykes S."/>
            <person name="Walk T."/>
            <person name="White J."/>
            <person name="Yandava C."/>
            <person name="Whatmore A.M."/>
            <person name="Perrett L.L."/>
            <person name="O'Callaghan D."/>
            <person name="Nusbaum C."/>
            <person name="Galagan J."/>
            <person name="Birren B."/>
        </authorList>
    </citation>
    <scope>NUCLEOTIDE SEQUENCE [LARGE SCALE GENOMIC DNA]</scope>
    <source>
        <strain evidence="1 2">5K33</strain>
    </source>
</reference>
<organism evidence="1 2">
    <name type="scientific">Brucella neotomae 5K33</name>
    <dbReference type="NCBI Taxonomy" id="520456"/>
    <lineage>
        <taxon>Bacteria</taxon>
        <taxon>Pseudomonadati</taxon>
        <taxon>Pseudomonadota</taxon>
        <taxon>Alphaproteobacteria</taxon>
        <taxon>Hyphomicrobiales</taxon>
        <taxon>Brucellaceae</taxon>
        <taxon>Brucella/Ochrobactrum group</taxon>
        <taxon>Brucella</taxon>
    </lineage>
</organism>
<dbReference type="AlphaFoldDB" id="A0A7U8PYA6"/>
<evidence type="ECO:0000313" key="2">
    <source>
        <dbReference type="Proteomes" id="UP000005727"/>
    </source>
</evidence>
<dbReference type="Proteomes" id="UP000005727">
    <property type="component" value="Unassembled WGS sequence"/>
</dbReference>
<gene>
    <name evidence="1" type="ORF">BANG_01532</name>
</gene>
<dbReference type="EMBL" id="EQ999582">
    <property type="protein sequence ID" value="EEY04821.1"/>
    <property type="molecule type" value="Genomic_DNA"/>
</dbReference>